<gene>
    <name evidence="8" type="ORF">C8D86_11727</name>
</gene>
<dbReference type="Proteomes" id="UP000254720">
    <property type="component" value="Unassembled WGS sequence"/>
</dbReference>
<dbReference type="InterPro" id="IPR001300">
    <property type="entry name" value="Peptidase_C2_calpain_cat"/>
</dbReference>
<dbReference type="PROSITE" id="PS50203">
    <property type="entry name" value="CALPAIN_CAT"/>
    <property type="match status" value="1"/>
</dbReference>
<dbReference type="Pfam" id="PF00648">
    <property type="entry name" value="Peptidase_C2"/>
    <property type="match status" value="1"/>
</dbReference>
<evidence type="ECO:0000313" key="8">
    <source>
        <dbReference type="EMBL" id="RDI41811.1"/>
    </source>
</evidence>
<dbReference type="PANTHER" id="PTHR10183:SF379">
    <property type="entry name" value="CALPAIN-5"/>
    <property type="match status" value="1"/>
</dbReference>
<feature type="active site" evidence="5">
    <location>
        <position position="359"/>
    </location>
</feature>
<keyword evidence="4 5" id="KW-0788">Thiol protease</keyword>
<dbReference type="InterPro" id="IPR038765">
    <property type="entry name" value="Papain-like_cys_pep_sf"/>
</dbReference>
<evidence type="ECO:0000256" key="1">
    <source>
        <dbReference type="ARBA" id="ARBA00007623"/>
    </source>
</evidence>
<dbReference type="SMART" id="SM00230">
    <property type="entry name" value="CysPc"/>
    <property type="match status" value="1"/>
</dbReference>
<dbReference type="Gene3D" id="3.90.70.10">
    <property type="entry name" value="Cysteine proteinases"/>
    <property type="match status" value="1"/>
</dbReference>
<dbReference type="AlphaFoldDB" id="A0A370GDP8"/>
<dbReference type="PANTHER" id="PTHR10183">
    <property type="entry name" value="CALPAIN"/>
    <property type="match status" value="1"/>
</dbReference>
<accession>A0A370GDP8</accession>
<proteinExistence type="inferred from homology"/>
<feature type="active site" evidence="5">
    <location>
        <position position="381"/>
    </location>
</feature>
<keyword evidence="2 5" id="KW-0645">Protease</keyword>
<comment type="similarity">
    <text evidence="1">Belongs to the peptidase C2 family.</text>
</comment>
<dbReference type="SUPFAM" id="SSF54001">
    <property type="entry name" value="Cysteine proteinases"/>
    <property type="match status" value="1"/>
</dbReference>
<keyword evidence="9" id="KW-1185">Reference proteome</keyword>
<evidence type="ECO:0000256" key="6">
    <source>
        <dbReference type="SAM" id="MobiDB-lite"/>
    </source>
</evidence>
<evidence type="ECO:0000256" key="2">
    <source>
        <dbReference type="ARBA" id="ARBA00022670"/>
    </source>
</evidence>
<feature type="domain" description="Calpain catalytic" evidence="7">
    <location>
        <begin position="5"/>
        <end position="438"/>
    </location>
</feature>
<protein>
    <submittedName>
        <fullName evidence="8">Calpain family cysteine protease</fullName>
    </submittedName>
</protein>
<dbReference type="InterPro" id="IPR022684">
    <property type="entry name" value="Calpain_cysteine_protease"/>
</dbReference>
<evidence type="ECO:0000259" key="7">
    <source>
        <dbReference type="PROSITE" id="PS50203"/>
    </source>
</evidence>
<name>A0A370GDP8_9COXI</name>
<dbReference type="EMBL" id="QQAX01000017">
    <property type="protein sequence ID" value="RDI41811.1"/>
    <property type="molecule type" value="Genomic_DNA"/>
</dbReference>
<dbReference type="OrthoDB" id="5647824at2"/>
<evidence type="ECO:0000256" key="3">
    <source>
        <dbReference type="ARBA" id="ARBA00022801"/>
    </source>
</evidence>
<evidence type="ECO:0000313" key="9">
    <source>
        <dbReference type="Proteomes" id="UP000254720"/>
    </source>
</evidence>
<reference evidence="8 9" key="1">
    <citation type="submission" date="2018-07" db="EMBL/GenBank/DDBJ databases">
        <title>Genomic Encyclopedia of Type Strains, Phase IV (KMG-IV): sequencing the most valuable type-strain genomes for metagenomic binning, comparative biology and taxonomic classification.</title>
        <authorList>
            <person name="Goeker M."/>
        </authorList>
    </citation>
    <scope>NUCLEOTIDE SEQUENCE [LARGE SCALE GENOMIC DNA]</scope>
    <source>
        <strain evidence="8 9">DSM 16500</strain>
    </source>
</reference>
<organism evidence="8 9">
    <name type="scientific">Aquicella lusitana</name>
    <dbReference type="NCBI Taxonomy" id="254246"/>
    <lineage>
        <taxon>Bacteria</taxon>
        <taxon>Pseudomonadati</taxon>
        <taxon>Pseudomonadota</taxon>
        <taxon>Gammaproteobacteria</taxon>
        <taxon>Legionellales</taxon>
        <taxon>Coxiellaceae</taxon>
        <taxon>Aquicella</taxon>
    </lineage>
</organism>
<feature type="compositionally biased region" description="Polar residues" evidence="6">
    <location>
        <begin position="1"/>
        <end position="20"/>
    </location>
</feature>
<dbReference type="GO" id="GO:0006508">
    <property type="term" value="P:proteolysis"/>
    <property type="evidence" value="ECO:0007669"/>
    <property type="project" value="UniProtKB-KW"/>
</dbReference>
<evidence type="ECO:0000256" key="5">
    <source>
        <dbReference type="PROSITE-ProRule" id="PRU00239"/>
    </source>
</evidence>
<dbReference type="GO" id="GO:0004198">
    <property type="term" value="F:calcium-dependent cysteine-type endopeptidase activity"/>
    <property type="evidence" value="ECO:0007669"/>
    <property type="project" value="InterPro"/>
</dbReference>
<feature type="region of interest" description="Disordered" evidence="6">
    <location>
        <begin position="1"/>
        <end position="24"/>
    </location>
</feature>
<comment type="caution">
    <text evidence="8">The sequence shown here is derived from an EMBL/GenBank/DDBJ whole genome shotgun (WGS) entry which is preliminary data.</text>
</comment>
<keyword evidence="3 5" id="KW-0378">Hydrolase</keyword>
<evidence type="ECO:0000256" key="4">
    <source>
        <dbReference type="ARBA" id="ARBA00022807"/>
    </source>
</evidence>
<sequence length="470" mass="53114">MQSNRFQNTLFSSAPETAQNPEKRLDAEGFSKKASEEKLNGSLIVPKGATVKICSNPTGRAWLKEITHTKVKDAIFANPPSLHDIKQGGKTGDCFLLGPLVAILALPEGEEIIRSMLKEVGDRVIVRLFDDYNIPHYLSIEKSIPTSFGVLSSGPLWVRLIEKAYTIFHGGKYSVLDHGRSEQAMKTLTGAHDHAEYEGYCSLPFQTKKRLSELKKYIDAHGIYLFNELMRMNSKTPRSIRENATQQVFAGNASLLGEWQYWLESGNKIQAWTSILENNHPIHLHHVEKFFSSYESNQAVQCVTTWINQNRILSGPPLSGIYSHEELELFSAIEKRLKANMPIMMSTGDVFKEGLLPVHVYAVIGVEDNLLTQRKYLLVRNPYGDDRGLLSKLMTKGGRTSIDIQNQDKSWGVKIQSIDQSTARMELSDFCSCFDYIDAFTSVSMMEINNRIESHFQSINRDDSSLLRRN</sequence>
<feature type="active site" evidence="5">
    <location>
        <position position="94"/>
    </location>
</feature>